<dbReference type="RefSeq" id="WP_345397469.1">
    <property type="nucleotide sequence ID" value="NZ_BAABLA010000027.1"/>
</dbReference>
<gene>
    <name evidence="3" type="ORF">ACFQGD_21095</name>
</gene>
<feature type="transmembrane region" description="Helical" evidence="2">
    <location>
        <begin position="135"/>
        <end position="158"/>
    </location>
</feature>
<accession>A0ABW2C5Q2</accession>
<dbReference type="InterPro" id="IPR019051">
    <property type="entry name" value="Trp_biosyn_TM_oprn/chp"/>
</dbReference>
<keyword evidence="2" id="KW-0472">Membrane</keyword>
<comment type="caution">
    <text evidence="3">The sequence shown here is derived from an EMBL/GenBank/DDBJ whole genome shotgun (WGS) entry which is preliminary data.</text>
</comment>
<feature type="region of interest" description="Disordered" evidence="1">
    <location>
        <begin position="168"/>
        <end position="200"/>
    </location>
</feature>
<evidence type="ECO:0000256" key="1">
    <source>
        <dbReference type="SAM" id="MobiDB-lite"/>
    </source>
</evidence>
<dbReference type="Pfam" id="PF09534">
    <property type="entry name" value="Trp_oprn_chp"/>
    <property type="match status" value="1"/>
</dbReference>
<feature type="transmembrane region" description="Helical" evidence="2">
    <location>
        <begin position="21"/>
        <end position="39"/>
    </location>
</feature>
<proteinExistence type="predicted"/>
<evidence type="ECO:0000313" key="4">
    <source>
        <dbReference type="Proteomes" id="UP001596337"/>
    </source>
</evidence>
<feature type="transmembrane region" description="Helical" evidence="2">
    <location>
        <begin position="66"/>
        <end position="87"/>
    </location>
</feature>
<keyword evidence="2" id="KW-1133">Transmembrane helix</keyword>
<keyword evidence="2" id="KW-0812">Transmembrane</keyword>
<evidence type="ECO:0000256" key="2">
    <source>
        <dbReference type="SAM" id="Phobius"/>
    </source>
</evidence>
<keyword evidence="4" id="KW-1185">Reference proteome</keyword>
<dbReference type="Proteomes" id="UP001596337">
    <property type="component" value="Unassembled WGS sequence"/>
</dbReference>
<name>A0ABW2C5Q2_9PSEU</name>
<feature type="compositionally biased region" description="Basic and acidic residues" evidence="1">
    <location>
        <begin position="178"/>
        <end position="187"/>
    </location>
</feature>
<evidence type="ECO:0000313" key="3">
    <source>
        <dbReference type="EMBL" id="MFC6869640.1"/>
    </source>
</evidence>
<protein>
    <submittedName>
        <fullName evidence="3">Trp biosynthesis-associated membrane protein</fullName>
    </submittedName>
</protein>
<sequence length="200" mass="20571">MADGAGAPNTGAAARRPAKRSLLVTIALLLLSALAFWGSSRLTWVEVPPGRLVGGRAVDDLNGADFVGWLVPMAVFTLAAVAAALGLPGQARRVLGAGLALVGLLAVWFAFYGGYEIEWSGSLPGYDGSGDPERTVRGPITAFTGAQLLVVAGVVLVARGPEMPRLGARYSAPGGESPVRDSDEDLWRALSDGEDPTSGS</sequence>
<feature type="transmembrane region" description="Helical" evidence="2">
    <location>
        <begin position="94"/>
        <end position="115"/>
    </location>
</feature>
<organism evidence="3 4">
    <name type="scientific">Haloechinothrix salitolerans</name>
    <dbReference type="NCBI Taxonomy" id="926830"/>
    <lineage>
        <taxon>Bacteria</taxon>
        <taxon>Bacillati</taxon>
        <taxon>Actinomycetota</taxon>
        <taxon>Actinomycetes</taxon>
        <taxon>Pseudonocardiales</taxon>
        <taxon>Pseudonocardiaceae</taxon>
        <taxon>Haloechinothrix</taxon>
    </lineage>
</organism>
<reference evidence="4" key="1">
    <citation type="journal article" date="2019" name="Int. J. Syst. Evol. Microbiol.">
        <title>The Global Catalogue of Microorganisms (GCM) 10K type strain sequencing project: providing services to taxonomists for standard genome sequencing and annotation.</title>
        <authorList>
            <consortium name="The Broad Institute Genomics Platform"/>
            <consortium name="The Broad Institute Genome Sequencing Center for Infectious Disease"/>
            <person name="Wu L."/>
            <person name="Ma J."/>
        </authorList>
    </citation>
    <scope>NUCLEOTIDE SEQUENCE [LARGE SCALE GENOMIC DNA]</scope>
    <source>
        <strain evidence="4">KCTC 32255</strain>
    </source>
</reference>
<dbReference type="EMBL" id="JBHSXX010000001">
    <property type="protein sequence ID" value="MFC6869640.1"/>
    <property type="molecule type" value="Genomic_DNA"/>
</dbReference>